<protein>
    <submittedName>
        <fullName evidence="1">Uncharacterized protein</fullName>
    </submittedName>
</protein>
<evidence type="ECO:0000313" key="1">
    <source>
        <dbReference type="EMBL" id="KAG5571537.1"/>
    </source>
</evidence>
<comment type="caution">
    <text evidence="1">The sequence shown here is derived from an EMBL/GenBank/DDBJ whole genome shotgun (WGS) entry which is preliminary data.</text>
</comment>
<sequence length="136" mass="15580">LGKKSPRLNKLVVVIDSPPIICSRPSFELNMFTQTPLKEGERNDNKIHKSCSIVNPKNKGKEKANEDSILENYQHDSDFEDNCQKVKNSAGIAARKVSNPKRARLVSKKKEQIHTTFKDKEETTTLVFVYQPQRIR</sequence>
<accession>A0A9J5W7Q5</accession>
<reference evidence="1 2" key="1">
    <citation type="submission" date="2020-09" db="EMBL/GenBank/DDBJ databases">
        <title>De no assembly of potato wild relative species, Solanum commersonii.</title>
        <authorList>
            <person name="Cho K."/>
        </authorList>
    </citation>
    <scope>NUCLEOTIDE SEQUENCE [LARGE SCALE GENOMIC DNA]</scope>
    <source>
        <strain evidence="1">LZ3.2</strain>
        <tissue evidence="1">Leaf</tissue>
    </source>
</reference>
<feature type="non-terminal residue" evidence="1">
    <location>
        <position position="1"/>
    </location>
</feature>
<dbReference type="AlphaFoldDB" id="A0A9J5W7Q5"/>
<gene>
    <name evidence="1" type="ORF">H5410_061303</name>
</gene>
<dbReference type="Proteomes" id="UP000824120">
    <property type="component" value="Chromosome 12"/>
</dbReference>
<evidence type="ECO:0000313" key="2">
    <source>
        <dbReference type="Proteomes" id="UP000824120"/>
    </source>
</evidence>
<dbReference type="EMBL" id="JACXVP010000012">
    <property type="protein sequence ID" value="KAG5571537.1"/>
    <property type="molecule type" value="Genomic_DNA"/>
</dbReference>
<proteinExistence type="predicted"/>
<keyword evidence="2" id="KW-1185">Reference proteome</keyword>
<organism evidence="1 2">
    <name type="scientific">Solanum commersonii</name>
    <name type="common">Commerson's wild potato</name>
    <name type="synonym">Commerson's nightshade</name>
    <dbReference type="NCBI Taxonomy" id="4109"/>
    <lineage>
        <taxon>Eukaryota</taxon>
        <taxon>Viridiplantae</taxon>
        <taxon>Streptophyta</taxon>
        <taxon>Embryophyta</taxon>
        <taxon>Tracheophyta</taxon>
        <taxon>Spermatophyta</taxon>
        <taxon>Magnoliopsida</taxon>
        <taxon>eudicotyledons</taxon>
        <taxon>Gunneridae</taxon>
        <taxon>Pentapetalae</taxon>
        <taxon>asterids</taxon>
        <taxon>lamiids</taxon>
        <taxon>Solanales</taxon>
        <taxon>Solanaceae</taxon>
        <taxon>Solanoideae</taxon>
        <taxon>Solaneae</taxon>
        <taxon>Solanum</taxon>
    </lineage>
</organism>
<name>A0A9J5W7Q5_SOLCO</name>